<name>A0A0F9E5B4_9ZZZZ</name>
<dbReference type="InterPro" id="IPR013762">
    <property type="entry name" value="Integrase-like_cat_sf"/>
</dbReference>
<dbReference type="InterPro" id="IPR050090">
    <property type="entry name" value="Tyrosine_recombinase_XerCD"/>
</dbReference>
<dbReference type="PROSITE" id="PS51900">
    <property type="entry name" value="CB"/>
    <property type="match status" value="1"/>
</dbReference>
<dbReference type="GO" id="GO:0015074">
    <property type="term" value="P:DNA integration"/>
    <property type="evidence" value="ECO:0007669"/>
    <property type="project" value="InterPro"/>
</dbReference>
<evidence type="ECO:0008006" key="7">
    <source>
        <dbReference type="Google" id="ProtNLM"/>
    </source>
</evidence>
<comment type="similarity">
    <text evidence="1">Belongs to the 'phage' integrase family.</text>
</comment>
<dbReference type="InterPro" id="IPR002104">
    <property type="entry name" value="Integrase_catalytic"/>
</dbReference>
<evidence type="ECO:0000256" key="1">
    <source>
        <dbReference type="ARBA" id="ARBA00008857"/>
    </source>
</evidence>
<organism evidence="6">
    <name type="scientific">marine sediment metagenome</name>
    <dbReference type="NCBI Taxonomy" id="412755"/>
    <lineage>
        <taxon>unclassified sequences</taxon>
        <taxon>metagenomes</taxon>
        <taxon>ecological metagenomes</taxon>
    </lineage>
</organism>
<evidence type="ECO:0000256" key="2">
    <source>
        <dbReference type="ARBA" id="ARBA00023125"/>
    </source>
</evidence>
<dbReference type="AlphaFoldDB" id="A0A0F9E5B4"/>
<dbReference type="Pfam" id="PF00589">
    <property type="entry name" value="Phage_integrase"/>
    <property type="match status" value="1"/>
</dbReference>
<dbReference type="EMBL" id="LAZR01026286">
    <property type="protein sequence ID" value="KKL69209.1"/>
    <property type="molecule type" value="Genomic_DNA"/>
</dbReference>
<evidence type="ECO:0000256" key="3">
    <source>
        <dbReference type="ARBA" id="ARBA00023172"/>
    </source>
</evidence>
<keyword evidence="3" id="KW-0233">DNA recombination</keyword>
<feature type="domain" description="Core-binding (CB)" evidence="5">
    <location>
        <begin position="1"/>
        <end position="73"/>
    </location>
</feature>
<proteinExistence type="inferred from homology"/>
<keyword evidence="2" id="KW-0238">DNA-binding</keyword>
<evidence type="ECO:0000313" key="6">
    <source>
        <dbReference type="EMBL" id="KKL69209.1"/>
    </source>
</evidence>
<dbReference type="InterPro" id="IPR011010">
    <property type="entry name" value="DNA_brk_join_enz"/>
</dbReference>
<evidence type="ECO:0000259" key="4">
    <source>
        <dbReference type="PROSITE" id="PS51898"/>
    </source>
</evidence>
<dbReference type="PANTHER" id="PTHR30349">
    <property type="entry name" value="PHAGE INTEGRASE-RELATED"/>
    <property type="match status" value="1"/>
</dbReference>
<sequence length="276" mass="31850">MIVADYQANGRRSVARVEQCLEHLREAFGTRPAKAITADRITAYTAGRLEEGARPATVNRELAALKRAFRLAERAERVARVPHIQLLEERNTRQGFFERAQYEAVRRHLDEPLQLVVLVAYHTGWRVPSEILTRQWRHLDLKAGWLRLEPGETKSGEGRQFPLTPVLKKALSAQRRLTRALEKRRDLIIPWVFHRDGQRIQRFDKAWVRACREAGCPGRLLHDFRRTAVRNLERAGVSRSAAMALVGHRTESVYRRYAIVDEGTLREAAEKLARLK</sequence>
<evidence type="ECO:0000259" key="5">
    <source>
        <dbReference type="PROSITE" id="PS51900"/>
    </source>
</evidence>
<dbReference type="InterPro" id="IPR044068">
    <property type="entry name" value="CB"/>
</dbReference>
<gene>
    <name evidence="6" type="ORF">LCGC14_2117240</name>
</gene>
<dbReference type="InterPro" id="IPR010998">
    <property type="entry name" value="Integrase_recombinase_N"/>
</dbReference>
<accession>A0A0F9E5B4</accession>
<reference evidence="6" key="1">
    <citation type="journal article" date="2015" name="Nature">
        <title>Complex archaea that bridge the gap between prokaryotes and eukaryotes.</title>
        <authorList>
            <person name="Spang A."/>
            <person name="Saw J.H."/>
            <person name="Jorgensen S.L."/>
            <person name="Zaremba-Niedzwiedzka K."/>
            <person name="Martijn J."/>
            <person name="Lind A.E."/>
            <person name="van Eijk R."/>
            <person name="Schleper C."/>
            <person name="Guy L."/>
            <person name="Ettema T.J."/>
        </authorList>
    </citation>
    <scope>NUCLEOTIDE SEQUENCE</scope>
</reference>
<dbReference type="Gene3D" id="1.10.443.10">
    <property type="entry name" value="Intergrase catalytic core"/>
    <property type="match status" value="1"/>
</dbReference>
<dbReference type="SUPFAM" id="SSF56349">
    <property type="entry name" value="DNA breaking-rejoining enzymes"/>
    <property type="match status" value="1"/>
</dbReference>
<comment type="caution">
    <text evidence="6">The sequence shown here is derived from an EMBL/GenBank/DDBJ whole genome shotgun (WGS) entry which is preliminary data.</text>
</comment>
<dbReference type="GO" id="GO:0003677">
    <property type="term" value="F:DNA binding"/>
    <property type="evidence" value="ECO:0007669"/>
    <property type="project" value="UniProtKB-KW"/>
</dbReference>
<dbReference type="GO" id="GO:0006310">
    <property type="term" value="P:DNA recombination"/>
    <property type="evidence" value="ECO:0007669"/>
    <property type="project" value="UniProtKB-KW"/>
</dbReference>
<protein>
    <recommendedName>
        <fullName evidence="7">Tyr recombinase domain-containing protein</fullName>
    </recommendedName>
</protein>
<feature type="domain" description="Tyr recombinase" evidence="4">
    <location>
        <begin position="92"/>
        <end position="270"/>
    </location>
</feature>
<dbReference type="Gene3D" id="1.10.150.130">
    <property type="match status" value="1"/>
</dbReference>
<dbReference type="PROSITE" id="PS51898">
    <property type="entry name" value="TYR_RECOMBINASE"/>
    <property type="match status" value="1"/>
</dbReference>
<dbReference type="PANTHER" id="PTHR30349:SF64">
    <property type="entry name" value="PROPHAGE INTEGRASE INTD-RELATED"/>
    <property type="match status" value="1"/>
</dbReference>